<dbReference type="Pfam" id="PF05958">
    <property type="entry name" value="tRNA_U5-meth_tr"/>
    <property type="match status" value="1"/>
</dbReference>
<dbReference type="EC" id="2.1.1.-" evidence="6"/>
<keyword evidence="1 4" id="KW-0489">Methyltransferase</keyword>
<dbReference type="GO" id="GO:0070041">
    <property type="term" value="F:rRNA (uridine-C5-)-methyltransferase activity"/>
    <property type="evidence" value="ECO:0007669"/>
    <property type="project" value="TreeGrafter"/>
</dbReference>
<dbReference type="SUPFAM" id="SSF50249">
    <property type="entry name" value="Nucleic acid-binding proteins"/>
    <property type="match status" value="1"/>
</dbReference>
<evidence type="ECO:0000259" key="5">
    <source>
        <dbReference type="PROSITE" id="PS50926"/>
    </source>
</evidence>
<dbReference type="PROSITE" id="PS50926">
    <property type="entry name" value="TRAM"/>
    <property type="match status" value="1"/>
</dbReference>
<feature type="binding site" evidence="4">
    <location>
        <position position="350"/>
    </location>
    <ligand>
        <name>S-adenosyl-L-methionine</name>
        <dbReference type="ChEBI" id="CHEBI:59789"/>
    </ligand>
</feature>
<dbReference type="PANTHER" id="PTHR11061">
    <property type="entry name" value="RNA M5U METHYLTRANSFERASE"/>
    <property type="match status" value="1"/>
</dbReference>
<gene>
    <name evidence="6" type="ORF">AOLFYP35_01328</name>
</gene>
<dbReference type="Gene3D" id="3.40.50.150">
    <property type="entry name" value="Vaccinia Virus protein VP39"/>
    <property type="match status" value="1"/>
</dbReference>
<protein>
    <submittedName>
        <fullName evidence="6">Putative RNA methyltransferase/cg2084</fullName>
        <ecNumber evidence="6">2.1.1.-</ecNumber>
    </submittedName>
</protein>
<dbReference type="AlphaFoldDB" id="A0A6N2THB1"/>
<dbReference type="InterPro" id="IPR010280">
    <property type="entry name" value="U5_MeTrfase_fam"/>
</dbReference>
<organism evidence="6">
    <name type="scientific">Schaalia odontolytica</name>
    <dbReference type="NCBI Taxonomy" id="1660"/>
    <lineage>
        <taxon>Bacteria</taxon>
        <taxon>Bacillati</taxon>
        <taxon>Actinomycetota</taxon>
        <taxon>Actinomycetes</taxon>
        <taxon>Actinomycetales</taxon>
        <taxon>Actinomycetaceae</taxon>
        <taxon>Schaalia</taxon>
    </lineage>
</organism>
<dbReference type="Pfam" id="PF01938">
    <property type="entry name" value="TRAM"/>
    <property type="match status" value="1"/>
</dbReference>
<sequence length="420" mass="45676">MSDSDELIELTIGAPAHGGACIARDDSGRVVFVRFALPGEKVRARVIDSQKRMLWAEAVEILEPSPDRIPSVWPAAGPGGVGGGELSFVSPEGGRRWKTDVLEDQLRRIGRERVAEQVEAIGGVSVQPAPGDENREELLGRRTRIECVVNEAGRLGMRRYRSHEIQVLDSMPLAAKEINELDVWEGNKVFSHLPEGSRVRLIAAPGQPALICTDEGCWDAQGNAWHGPVTWTVSRENGADRYRVRPQGFWQTHRRGAEVLARNVEDIVASLGASRMMELYSGAGLFSLPLSRLVGSAGRLVTLEVDEAAVADAVANVGSDVLDAFVGDCDAPAVRELNRELGGAEIIIADPPRSGAGKEVCRAMASTGAEHILLVSCDPAAASRDLHDLLEVGYQITDMRAWDLFPYTHHFEVMTVLERI</sequence>
<name>A0A6N2THB1_9ACTO</name>
<comment type="similarity">
    <text evidence="4">Belongs to the class I-like SAM-binding methyltransferase superfamily. RNA M5U methyltransferase family.</text>
</comment>
<feature type="active site" description="Nucleophile" evidence="4">
    <location>
        <position position="377"/>
    </location>
</feature>
<feature type="binding site" evidence="4">
    <location>
        <position position="304"/>
    </location>
    <ligand>
        <name>S-adenosyl-L-methionine</name>
        <dbReference type="ChEBI" id="CHEBI:59789"/>
    </ligand>
</feature>
<keyword evidence="2 4" id="KW-0808">Transferase</keyword>
<feature type="domain" description="TRAM" evidence="5">
    <location>
        <begin position="1"/>
        <end position="60"/>
    </location>
</feature>
<dbReference type="InterPro" id="IPR002792">
    <property type="entry name" value="TRAM_dom"/>
</dbReference>
<evidence type="ECO:0000256" key="3">
    <source>
        <dbReference type="ARBA" id="ARBA00022691"/>
    </source>
</evidence>
<dbReference type="GO" id="GO:0070475">
    <property type="term" value="P:rRNA base methylation"/>
    <property type="evidence" value="ECO:0007669"/>
    <property type="project" value="TreeGrafter"/>
</dbReference>
<dbReference type="InterPro" id="IPR012340">
    <property type="entry name" value="NA-bd_OB-fold"/>
</dbReference>
<keyword evidence="3 4" id="KW-0949">S-adenosyl-L-methionine</keyword>
<proteinExistence type="inferred from homology"/>
<dbReference type="PROSITE" id="PS51687">
    <property type="entry name" value="SAM_MT_RNA_M5U"/>
    <property type="match status" value="1"/>
</dbReference>
<evidence type="ECO:0000256" key="4">
    <source>
        <dbReference type="PROSITE-ProRule" id="PRU01024"/>
    </source>
</evidence>
<evidence type="ECO:0000256" key="2">
    <source>
        <dbReference type="ARBA" id="ARBA00022679"/>
    </source>
</evidence>
<feature type="binding site" evidence="4">
    <location>
        <position position="280"/>
    </location>
    <ligand>
        <name>S-adenosyl-L-methionine</name>
        <dbReference type="ChEBI" id="CHEBI:59789"/>
    </ligand>
</feature>
<dbReference type="Gene3D" id="2.40.50.140">
    <property type="entry name" value="Nucleic acid-binding proteins"/>
    <property type="match status" value="1"/>
</dbReference>
<feature type="binding site" evidence="4">
    <location>
        <position position="251"/>
    </location>
    <ligand>
        <name>S-adenosyl-L-methionine</name>
        <dbReference type="ChEBI" id="CHEBI:59789"/>
    </ligand>
</feature>
<dbReference type="SUPFAM" id="SSF53335">
    <property type="entry name" value="S-adenosyl-L-methionine-dependent methyltransferases"/>
    <property type="match status" value="1"/>
</dbReference>
<dbReference type="PANTHER" id="PTHR11061:SF30">
    <property type="entry name" value="TRNA (URACIL(54)-C(5))-METHYLTRANSFERASE"/>
    <property type="match status" value="1"/>
</dbReference>
<reference evidence="6" key="1">
    <citation type="submission" date="2019-11" db="EMBL/GenBank/DDBJ databases">
        <authorList>
            <person name="Feng L."/>
        </authorList>
    </citation>
    <scope>NUCLEOTIDE SEQUENCE</scope>
    <source>
        <strain evidence="6">AodontolyticusLFYP35</strain>
    </source>
</reference>
<evidence type="ECO:0000313" key="6">
    <source>
        <dbReference type="EMBL" id="VYT04249.1"/>
    </source>
</evidence>
<accession>A0A6N2THB1</accession>
<evidence type="ECO:0000256" key="1">
    <source>
        <dbReference type="ARBA" id="ARBA00022603"/>
    </source>
</evidence>
<dbReference type="EMBL" id="CACRSM010000002">
    <property type="protein sequence ID" value="VYT04249.1"/>
    <property type="molecule type" value="Genomic_DNA"/>
</dbReference>
<dbReference type="InterPro" id="IPR029063">
    <property type="entry name" value="SAM-dependent_MTases_sf"/>
</dbReference>